<dbReference type="GO" id="GO:0051301">
    <property type="term" value="P:cell division"/>
    <property type="evidence" value="ECO:0007669"/>
    <property type="project" value="UniProtKB-KW"/>
</dbReference>
<evidence type="ECO:0000256" key="7">
    <source>
        <dbReference type="ARBA" id="ARBA00022829"/>
    </source>
</evidence>
<dbReference type="Pfam" id="PF13491">
    <property type="entry name" value="FtsK_4TM"/>
    <property type="match status" value="1"/>
</dbReference>
<evidence type="ECO:0000256" key="6">
    <source>
        <dbReference type="ARBA" id="ARBA00022741"/>
    </source>
</evidence>
<dbReference type="OrthoDB" id="9807790at2"/>
<dbReference type="InterPro" id="IPR050206">
    <property type="entry name" value="FtsK/SpoIIIE/SftA"/>
</dbReference>
<dbReference type="EMBL" id="WOTW01000069">
    <property type="protein sequence ID" value="MUP39958.1"/>
    <property type="molecule type" value="Genomic_DNA"/>
</dbReference>
<comment type="similarity">
    <text evidence="2">Belongs to the FtsK/SpoIIIE/SftA family.</text>
</comment>
<evidence type="ECO:0000256" key="12">
    <source>
        <dbReference type="ARBA" id="ARBA00023306"/>
    </source>
</evidence>
<name>A0A7M4DBC9_9BACT</name>
<dbReference type="GO" id="GO:0003677">
    <property type="term" value="F:DNA binding"/>
    <property type="evidence" value="ECO:0007669"/>
    <property type="project" value="UniProtKB-KW"/>
</dbReference>
<feature type="transmembrane region" description="Helical" evidence="15">
    <location>
        <begin position="165"/>
        <end position="191"/>
    </location>
</feature>
<keyword evidence="9 15" id="KW-1133">Transmembrane helix</keyword>
<accession>A0A7M4DBC9</accession>
<dbReference type="Proteomes" id="UP000462449">
    <property type="component" value="Unassembled WGS sequence"/>
</dbReference>
<dbReference type="Proteomes" id="UP000285951">
    <property type="component" value="Unassembled WGS sequence"/>
</dbReference>
<reference evidence="18 19" key="1">
    <citation type="submission" date="2019-11" db="EMBL/GenBank/DDBJ databases">
        <title>Draft genome sequence of Labilibaculum sp. strain SYP isolated from Black Sea.</title>
        <authorList>
            <person name="Yadav S."/>
            <person name="Villanueva L."/>
        </authorList>
    </citation>
    <scope>NUCLEOTIDE SEQUENCE [LARGE SCALE GENOMIC DNA]</scope>
    <source>
        <strain evidence="18 19">44</strain>
    </source>
</reference>
<evidence type="ECO:0000256" key="3">
    <source>
        <dbReference type="ARBA" id="ARBA00022475"/>
    </source>
</evidence>
<dbReference type="GO" id="GO:0007059">
    <property type="term" value="P:chromosome segregation"/>
    <property type="evidence" value="ECO:0007669"/>
    <property type="project" value="UniProtKB-KW"/>
</dbReference>
<dbReference type="SUPFAM" id="SSF52540">
    <property type="entry name" value="P-loop containing nucleoside triphosphate hydrolases"/>
    <property type="match status" value="1"/>
</dbReference>
<sequence length="796" mass="89107">MAKKKKTNNTKAKSRFSAPKFLSDERTKFLFGIALSLFTIYIGLAFVSFFFTGGADQSKLDIKWLELITDSKVRVENWTGKTGAYISNLVINKGFGIASFSFLYLLVVLSLRIWGVKIQSLRKTIIYTLLFCIWFSVFMSFAFVQSTSHSFLFLGGIHGYFISEWLVSLIGNVGTLFLIVLSFLTFITFAFQNSISFFKKIFSPKSKTDRKESQDFSKSDDEETESLTSSIHQNDEQEDEEGEDELIINSEIFPEEEIILEQEVNNPKTADDDLELKIETVSKQEEIVSIRRRPMEDFDPTLDLSNYKYPPIELLEAHHASNSSVSKEELESNKDKIVETLRHYKIEITQIKATIGPTITLYEIVPAPGVRISKIKNLEDDIALSLSALGIRIIAPIPGKGTIGIEVPNRTPEIVSMKNIISSKKFQESTHALPVALGKTISNETYTLDLTKMPHLLVAGATGQGKSVGLNAIITSLLYKMHPSQLKFVLIDPKKVELSIYSTIEKHFLAKLPGEEEPIITDIHKVIATLNSLCIEMDSRYDLLKKAHARNIKEYNTKFVKRNLNPENGHRYLPYIVVIIDEFADLIMTAGKEVETPIARIAQLARAIGIHMIIATQRPSTNIITGVIKANFPARIAFKVASMIDSRTILDSPGANQLIGRGDMLISLTSELVRVQCAFVDTPEVEAVTEFVQKQQSYPTAMFLPEYVGESSENSAMDIDLQKRDALFEDAARLVVSSQQGSTSGIQRRFSIGYNRAGRIVDQLEAAGIVGPFEGSKARQVLIQDEYSLEKLLSNV</sequence>
<dbReference type="Gene3D" id="1.10.10.10">
    <property type="entry name" value="Winged helix-like DNA-binding domain superfamily/Winged helix DNA-binding domain"/>
    <property type="match status" value="1"/>
</dbReference>
<dbReference type="Gene3D" id="3.30.980.40">
    <property type="match status" value="1"/>
</dbReference>
<evidence type="ECO:0000313" key="19">
    <source>
        <dbReference type="Proteomes" id="UP000285951"/>
    </source>
</evidence>
<organism evidence="17 20">
    <name type="scientific">Labilibaculum euxinus</name>
    <dbReference type="NCBI Taxonomy" id="2686357"/>
    <lineage>
        <taxon>Bacteria</taxon>
        <taxon>Pseudomonadati</taxon>
        <taxon>Bacteroidota</taxon>
        <taxon>Bacteroidia</taxon>
        <taxon>Marinilabiliales</taxon>
        <taxon>Marinifilaceae</taxon>
        <taxon>Labilibaculum</taxon>
    </lineage>
</organism>
<dbReference type="GO" id="GO:0005886">
    <property type="term" value="C:plasma membrane"/>
    <property type="evidence" value="ECO:0007669"/>
    <property type="project" value="UniProtKB-SubCell"/>
</dbReference>
<comment type="subcellular location">
    <subcellularLocation>
        <location evidence="1">Cell membrane</location>
        <topology evidence="1">Multi-pass membrane protein</topology>
    </subcellularLocation>
</comment>
<dbReference type="EMBL" id="QTZN02000069">
    <property type="protein sequence ID" value="MVB09163.1"/>
    <property type="molecule type" value="Genomic_DNA"/>
</dbReference>
<dbReference type="InterPro" id="IPR041027">
    <property type="entry name" value="FtsK_alpha"/>
</dbReference>
<evidence type="ECO:0000256" key="13">
    <source>
        <dbReference type="PROSITE-ProRule" id="PRU00289"/>
    </source>
</evidence>
<dbReference type="SUPFAM" id="SSF46785">
    <property type="entry name" value="Winged helix' DNA-binding domain"/>
    <property type="match status" value="1"/>
</dbReference>
<dbReference type="GO" id="GO:0005524">
    <property type="term" value="F:ATP binding"/>
    <property type="evidence" value="ECO:0007669"/>
    <property type="project" value="UniProtKB-UniRule"/>
</dbReference>
<feature type="domain" description="FtsK" evidence="16">
    <location>
        <begin position="443"/>
        <end position="647"/>
    </location>
</feature>
<dbReference type="SMART" id="SM00843">
    <property type="entry name" value="Ftsk_gamma"/>
    <property type="match status" value="1"/>
</dbReference>
<reference evidence="17 20" key="2">
    <citation type="submission" date="2019-12" db="EMBL/GenBank/DDBJ databases">
        <title>Draft genome sequence of Labilibaculum sp. strain 44 isolated from deep waters of Black Sea.</title>
        <authorList>
            <person name="Yadav S."/>
            <person name="Villanueva L."/>
        </authorList>
    </citation>
    <scope>NUCLEOTIDE SEQUENCE [LARGE SCALE GENOMIC DNA]</scope>
    <source>
        <strain evidence="17 20">44</strain>
    </source>
</reference>
<keyword evidence="19" id="KW-1185">Reference proteome</keyword>
<feature type="transmembrane region" description="Helical" evidence="15">
    <location>
        <begin position="126"/>
        <end position="145"/>
    </location>
</feature>
<dbReference type="InterPro" id="IPR027417">
    <property type="entry name" value="P-loop_NTPase"/>
</dbReference>
<keyword evidence="10" id="KW-0238">DNA-binding</keyword>
<feature type="binding site" evidence="13">
    <location>
        <begin position="460"/>
        <end position="467"/>
    </location>
    <ligand>
        <name>ATP</name>
        <dbReference type="ChEBI" id="CHEBI:30616"/>
    </ligand>
</feature>
<keyword evidence="5 15" id="KW-0812">Transmembrane</keyword>
<evidence type="ECO:0000256" key="15">
    <source>
        <dbReference type="SAM" id="Phobius"/>
    </source>
</evidence>
<dbReference type="PANTHER" id="PTHR22683:SF41">
    <property type="entry name" value="DNA TRANSLOCASE FTSK"/>
    <property type="match status" value="1"/>
</dbReference>
<dbReference type="Pfam" id="PF09397">
    <property type="entry name" value="FtsK_gamma"/>
    <property type="match status" value="1"/>
</dbReference>
<feature type="transmembrane region" description="Helical" evidence="15">
    <location>
        <begin position="95"/>
        <end position="114"/>
    </location>
</feature>
<dbReference type="PANTHER" id="PTHR22683">
    <property type="entry name" value="SPORULATION PROTEIN RELATED"/>
    <property type="match status" value="1"/>
</dbReference>
<dbReference type="Pfam" id="PF17854">
    <property type="entry name" value="FtsK_alpha"/>
    <property type="match status" value="1"/>
</dbReference>
<evidence type="ECO:0000259" key="16">
    <source>
        <dbReference type="PROSITE" id="PS50901"/>
    </source>
</evidence>
<dbReference type="InterPro" id="IPR018541">
    <property type="entry name" value="Ftsk_gamma"/>
</dbReference>
<dbReference type="PROSITE" id="PS50901">
    <property type="entry name" value="FTSK"/>
    <property type="match status" value="1"/>
</dbReference>
<evidence type="ECO:0000313" key="20">
    <source>
        <dbReference type="Proteomes" id="UP000462449"/>
    </source>
</evidence>
<dbReference type="AlphaFoldDB" id="A0A7M4DBC9"/>
<feature type="region of interest" description="Disordered" evidence="14">
    <location>
        <begin position="210"/>
        <end position="244"/>
    </location>
</feature>
<feature type="transmembrane region" description="Helical" evidence="15">
    <location>
        <begin position="29"/>
        <end position="51"/>
    </location>
</feature>
<gene>
    <name evidence="18" type="ORF">DWB62_019295</name>
    <name evidence="17" type="ORF">GNY23_19295</name>
</gene>
<dbReference type="InterPro" id="IPR036390">
    <property type="entry name" value="WH_DNA-bd_sf"/>
</dbReference>
<evidence type="ECO:0000256" key="14">
    <source>
        <dbReference type="SAM" id="MobiDB-lite"/>
    </source>
</evidence>
<keyword evidence="12" id="KW-0131">Cell cycle</keyword>
<evidence type="ECO:0000313" key="17">
    <source>
        <dbReference type="EMBL" id="MUP39958.1"/>
    </source>
</evidence>
<keyword evidence="6 13" id="KW-0547">Nucleotide-binding</keyword>
<comment type="caution">
    <text evidence="17">The sequence shown here is derived from an EMBL/GenBank/DDBJ whole genome shotgun (WGS) entry which is preliminary data.</text>
</comment>
<dbReference type="InterPro" id="IPR036388">
    <property type="entry name" value="WH-like_DNA-bd_sf"/>
</dbReference>
<dbReference type="InterPro" id="IPR025199">
    <property type="entry name" value="FtsK_4TM"/>
</dbReference>
<dbReference type="Pfam" id="PF01580">
    <property type="entry name" value="FtsK_SpoIIIE"/>
    <property type="match status" value="1"/>
</dbReference>
<evidence type="ECO:0000256" key="2">
    <source>
        <dbReference type="ARBA" id="ARBA00006474"/>
    </source>
</evidence>
<proteinExistence type="inferred from homology"/>
<evidence type="ECO:0000256" key="11">
    <source>
        <dbReference type="ARBA" id="ARBA00023136"/>
    </source>
</evidence>
<keyword evidence="7" id="KW-0159">Chromosome partition</keyword>
<evidence type="ECO:0000256" key="1">
    <source>
        <dbReference type="ARBA" id="ARBA00004651"/>
    </source>
</evidence>
<evidence type="ECO:0000256" key="4">
    <source>
        <dbReference type="ARBA" id="ARBA00022618"/>
    </source>
</evidence>
<protein>
    <submittedName>
        <fullName evidence="17">DNA translocase FtsK</fullName>
    </submittedName>
</protein>
<dbReference type="RefSeq" id="WP_156197311.1">
    <property type="nucleotide sequence ID" value="NZ_QTZN02000069.1"/>
</dbReference>
<dbReference type="Gene3D" id="3.40.50.300">
    <property type="entry name" value="P-loop containing nucleotide triphosphate hydrolases"/>
    <property type="match status" value="1"/>
</dbReference>
<keyword evidence="11 15" id="KW-0472">Membrane</keyword>
<keyword evidence="3" id="KW-1003">Cell membrane</keyword>
<evidence type="ECO:0000256" key="8">
    <source>
        <dbReference type="ARBA" id="ARBA00022840"/>
    </source>
</evidence>
<dbReference type="InterPro" id="IPR002543">
    <property type="entry name" value="FtsK_dom"/>
</dbReference>
<feature type="compositionally biased region" description="Basic and acidic residues" evidence="14">
    <location>
        <begin position="210"/>
        <end position="219"/>
    </location>
</feature>
<evidence type="ECO:0000256" key="9">
    <source>
        <dbReference type="ARBA" id="ARBA00022989"/>
    </source>
</evidence>
<evidence type="ECO:0000256" key="10">
    <source>
        <dbReference type="ARBA" id="ARBA00023125"/>
    </source>
</evidence>
<keyword evidence="8 13" id="KW-0067">ATP-binding</keyword>
<keyword evidence="4" id="KW-0132">Cell division</keyword>
<evidence type="ECO:0000313" key="18">
    <source>
        <dbReference type="EMBL" id="MVB09163.1"/>
    </source>
</evidence>
<evidence type="ECO:0000256" key="5">
    <source>
        <dbReference type="ARBA" id="ARBA00022692"/>
    </source>
</evidence>